<dbReference type="SUPFAM" id="SSF46894">
    <property type="entry name" value="C-terminal effector domain of the bipartite response regulators"/>
    <property type="match status" value="1"/>
</dbReference>
<evidence type="ECO:0000259" key="2">
    <source>
        <dbReference type="PROSITE" id="PS50043"/>
    </source>
</evidence>
<evidence type="ECO:0000313" key="3">
    <source>
        <dbReference type="EMBL" id="GAA1856848.1"/>
    </source>
</evidence>
<dbReference type="PANTHER" id="PTHR43214:SF42">
    <property type="entry name" value="TRANSCRIPTIONAL REGULATORY PROTEIN DESR"/>
    <property type="match status" value="1"/>
</dbReference>
<accession>A0ABN2NAE2</accession>
<dbReference type="SUPFAM" id="SSF48452">
    <property type="entry name" value="TPR-like"/>
    <property type="match status" value="1"/>
</dbReference>
<sequence>MARPTPVSERRSAPSGPAELARARAVLSAGPVADAYASFRLARDLLSDDDAAPRLTLAATLGAADAAWAAGDRNTCLAELGPATDLADATPDPAAGLLTDHLTGLRALLEGRTADATTALRRVIARGASGHRPRHLHRAAVAALVLGDTGTAGQIGARALAAARAHGDDDLVAEALEYLAYAEMRAGQHARARAHADAGLRAAVLAGQHNTAAHHRAVLALTASVEGDTGEVADRAAEALTVARRHGLAQTRTLAEWALARADLGRGRAEDAASRLAGLVSARPGGGHFAIRPLLMPQFVEAAVIAGQARAALPVVQEIEIWTDLGIDAGAAAQLARCRALLAAHDGNDDAAARLWARALELHGDGGDGFERATTQLLYGKWLRRRRRPSAARVQLREALHAYERHGATAWAAQAADELRATGEPAGATSSAATPALARLTPHQLRIARYVADGATNREVARRLSVSVRTVDHHLRNIFVTLGVRSRVELTRVVVG</sequence>
<name>A0ABN2NAE2_9MICO</name>
<dbReference type="InterPro" id="IPR039420">
    <property type="entry name" value="WalR-like"/>
</dbReference>
<dbReference type="InterPro" id="IPR000792">
    <property type="entry name" value="Tscrpt_reg_LuxR_C"/>
</dbReference>
<dbReference type="Pfam" id="PF00196">
    <property type="entry name" value="GerE"/>
    <property type="match status" value="1"/>
</dbReference>
<dbReference type="InterPro" id="IPR011990">
    <property type="entry name" value="TPR-like_helical_dom_sf"/>
</dbReference>
<keyword evidence="4" id="KW-1185">Reference proteome</keyword>
<comment type="caution">
    <text evidence="3">The sequence shown here is derived from an EMBL/GenBank/DDBJ whole genome shotgun (WGS) entry which is preliminary data.</text>
</comment>
<evidence type="ECO:0000313" key="4">
    <source>
        <dbReference type="Proteomes" id="UP001501094"/>
    </source>
</evidence>
<dbReference type="PRINTS" id="PR00038">
    <property type="entry name" value="HTHLUXR"/>
</dbReference>
<gene>
    <name evidence="3" type="ORF">GCM10009751_12640</name>
</gene>
<dbReference type="Proteomes" id="UP001501094">
    <property type="component" value="Unassembled WGS sequence"/>
</dbReference>
<dbReference type="PANTHER" id="PTHR43214">
    <property type="entry name" value="TWO-COMPONENT RESPONSE REGULATOR"/>
    <property type="match status" value="1"/>
</dbReference>
<dbReference type="InterPro" id="IPR016032">
    <property type="entry name" value="Sig_transdc_resp-reg_C-effctor"/>
</dbReference>
<reference evidence="3 4" key="1">
    <citation type="journal article" date="2019" name="Int. J. Syst. Evol. Microbiol.">
        <title>The Global Catalogue of Microorganisms (GCM) 10K type strain sequencing project: providing services to taxonomists for standard genome sequencing and annotation.</title>
        <authorList>
            <consortium name="The Broad Institute Genomics Platform"/>
            <consortium name="The Broad Institute Genome Sequencing Center for Infectious Disease"/>
            <person name="Wu L."/>
            <person name="Ma J."/>
        </authorList>
    </citation>
    <scope>NUCLEOTIDE SEQUENCE [LARGE SCALE GENOMIC DNA]</scope>
    <source>
        <strain evidence="3 4">JCM 14326</strain>
    </source>
</reference>
<proteinExistence type="predicted"/>
<organism evidence="3 4">
    <name type="scientific">Myceligenerans crystallogenes</name>
    <dbReference type="NCBI Taxonomy" id="316335"/>
    <lineage>
        <taxon>Bacteria</taxon>
        <taxon>Bacillati</taxon>
        <taxon>Actinomycetota</taxon>
        <taxon>Actinomycetes</taxon>
        <taxon>Micrococcales</taxon>
        <taxon>Promicromonosporaceae</taxon>
        <taxon>Myceligenerans</taxon>
    </lineage>
</organism>
<dbReference type="Gene3D" id="1.10.10.10">
    <property type="entry name" value="Winged helix-like DNA-binding domain superfamily/Winged helix DNA-binding domain"/>
    <property type="match status" value="1"/>
</dbReference>
<dbReference type="CDD" id="cd06170">
    <property type="entry name" value="LuxR_C_like"/>
    <property type="match status" value="1"/>
</dbReference>
<keyword evidence="1" id="KW-0238">DNA-binding</keyword>
<dbReference type="EMBL" id="BAAANL010000002">
    <property type="protein sequence ID" value="GAA1856848.1"/>
    <property type="molecule type" value="Genomic_DNA"/>
</dbReference>
<dbReference type="PROSITE" id="PS50043">
    <property type="entry name" value="HTH_LUXR_2"/>
    <property type="match status" value="1"/>
</dbReference>
<protein>
    <recommendedName>
        <fullName evidence="2">HTH luxR-type domain-containing protein</fullName>
    </recommendedName>
</protein>
<dbReference type="SMART" id="SM00421">
    <property type="entry name" value="HTH_LUXR"/>
    <property type="match status" value="1"/>
</dbReference>
<dbReference type="RefSeq" id="WP_344100697.1">
    <property type="nucleotide sequence ID" value="NZ_BAAANL010000002.1"/>
</dbReference>
<evidence type="ECO:0000256" key="1">
    <source>
        <dbReference type="ARBA" id="ARBA00023125"/>
    </source>
</evidence>
<dbReference type="InterPro" id="IPR036388">
    <property type="entry name" value="WH-like_DNA-bd_sf"/>
</dbReference>
<feature type="domain" description="HTH luxR-type" evidence="2">
    <location>
        <begin position="433"/>
        <end position="496"/>
    </location>
</feature>